<feature type="compositionally biased region" description="Acidic residues" evidence="1">
    <location>
        <begin position="22"/>
        <end position="37"/>
    </location>
</feature>
<dbReference type="PANTHER" id="PTHR34415:SF1">
    <property type="entry name" value="INTEGRASE CATALYTIC DOMAIN-CONTAINING PROTEIN"/>
    <property type="match status" value="1"/>
</dbReference>
<keyword evidence="3" id="KW-1185">Reference proteome</keyword>
<gene>
    <name evidence="2" type="ORF">CPELLU_LOCUS2698</name>
</gene>
<evidence type="ECO:0000313" key="2">
    <source>
        <dbReference type="EMBL" id="CAG8506300.1"/>
    </source>
</evidence>
<dbReference type="AlphaFoldDB" id="A0A9N8ZTN2"/>
<name>A0A9N8ZTN2_9GLOM</name>
<feature type="compositionally biased region" description="Basic and acidic residues" evidence="1">
    <location>
        <begin position="11"/>
        <end position="21"/>
    </location>
</feature>
<feature type="region of interest" description="Disordered" evidence="1">
    <location>
        <begin position="1"/>
        <end position="47"/>
    </location>
</feature>
<accession>A0A9N8ZTN2</accession>
<evidence type="ECO:0000313" key="3">
    <source>
        <dbReference type="Proteomes" id="UP000789759"/>
    </source>
</evidence>
<feature type="non-terminal residue" evidence="2">
    <location>
        <position position="429"/>
    </location>
</feature>
<reference evidence="2" key="1">
    <citation type="submission" date="2021-06" db="EMBL/GenBank/DDBJ databases">
        <authorList>
            <person name="Kallberg Y."/>
            <person name="Tangrot J."/>
            <person name="Rosling A."/>
        </authorList>
    </citation>
    <scope>NUCLEOTIDE SEQUENCE</scope>
    <source>
        <strain evidence="2">FL966</strain>
    </source>
</reference>
<organism evidence="2 3">
    <name type="scientific">Cetraspora pellucida</name>
    <dbReference type="NCBI Taxonomy" id="1433469"/>
    <lineage>
        <taxon>Eukaryota</taxon>
        <taxon>Fungi</taxon>
        <taxon>Fungi incertae sedis</taxon>
        <taxon>Mucoromycota</taxon>
        <taxon>Glomeromycotina</taxon>
        <taxon>Glomeromycetes</taxon>
        <taxon>Diversisporales</taxon>
        <taxon>Gigasporaceae</taxon>
        <taxon>Cetraspora</taxon>
    </lineage>
</organism>
<protein>
    <submittedName>
        <fullName evidence="2">21834_t:CDS:1</fullName>
    </submittedName>
</protein>
<feature type="compositionally biased region" description="Low complexity" evidence="1">
    <location>
        <begin position="38"/>
        <end position="47"/>
    </location>
</feature>
<dbReference type="OrthoDB" id="6611988at2759"/>
<comment type="caution">
    <text evidence="2">The sequence shown here is derived from an EMBL/GenBank/DDBJ whole genome shotgun (WGS) entry which is preliminary data.</text>
</comment>
<dbReference type="Proteomes" id="UP000789759">
    <property type="component" value="Unassembled WGS sequence"/>
</dbReference>
<proteinExistence type="predicted"/>
<dbReference type="PANTHER" id="PTHR34415">
    <property type="entry name" value="INTEGRASE CATALYTIC DOMAIN-CONTAINING PROTEIN"/>
    <property type="match status" value="1"/>
</dbReference>
<evidence type="ECO:0000256" key="1">
    <source>
        <dbReference type="SAM" id="MobiDB-lite"/>
    </source>
</evidence>
<sequence>MEFSENLDQFFETHDEPTSESDHDEIEEDSCSNEELENTSNDDTTSTDPNKTLSIILKDLVKKLQQCCKCKKKCDEKVLLTLLESLALKSITMNKKKHYHSMSILLAASNFDLYIKEDKIRSYQLPYFGNVCSHFFRTFWMCGPKVTQCIFDWIRERKSMLTKPYGNTGRQPKNILPIETANKAKFFIKSFGDQHGKKQAVQKYICKKKDGQITVNYKKDDVILLSSHYSYSHLLDLYNLMNLKNLINSHVCDECTLYKCILKENSKYVNKDLDEQLITHVSDYRELRENIELSYNPQQPGSWYYLSLLKIHQFGLIKGHTRNSVDRRFGHTKLEYAKSEAWCIDHLVDIINRSASNNISFTYEKPGLMRAKIRVKDSWDEFQLLKKDANPVNLSPQKLLSKDKLCPRPTDDAVKRIGKLKGDRAKEAQ</sequence>
<dbReference type="EMBL" id="CAJVQA010001198">
    <property type="protein sequence ID" value="CAG8506300.1"/>
    <property type="molecule type" value="Genomic_DNA"/>
</dbReference>